<keyword evidence="3" id="KW-1185">Reference proteome</keyword>
<proteinExistence type="predicted"/>
<protein>
    <submittedName>
        <fullName evidence="2">Uncharacterized protein</fullName>
    </submittedName>
</protein>
<dbReference type="EMBL" id="JRFA01000019">
    <property type="protein sequence ID" value="KGN73694.1"/>
    <property type="molecule type" value="Genomic_DNA"/>
</dbReference>
<evidence type="ECO:0000256" key="1">
    <source>
        <dbReference type="SAM" id="MobiDB-lite"/>
    </source>
</evidence>
<accession>A0A0A2EB80</accession>
<reference evidence="2 3" key="1">
    <citation type="submission" date="2014-09" db="EMBL/GenBank/DDBJ databases">
        <title>Draft Genome Sequence of Porphyromonas macacae COT-192_OH2859.</title>
        <authorList>
            <person name="Wallis C."/>
            <person name="Deusch O."/>
            <person name="O'Flynn C."/>
            <person name="Davis I."/>
            <person name="Horsfall A."/>
            <person name="Kirkwood N."/>
            <person name="Harris S."/>
            <person name="Eisen J.A."/>
            <person name="Coil D.A."/>
            <person name="Darling A.E."/>
            <person name="Jospin G."/>
            <person name="Alexiev A."/>
        </authorList>
    </citation>
    <scope>NUCLEOTIDE SEQUENCE [LARGE SCALE GENOMIC DNA]</scope>
    <source>
        <strain evidence="3">COT-192 OH2859</strain>
    </source>
</reference>
<feature type="compositionally biased region" description="Basic and acidic residues" evidence="1">
    <location>
        <begin position="95"/>
        <end position="114"/>
    </location>
</feature>
<organism evidence="2 3">
    <name type="scientific">Porphyromonas macacae</name>
    <dbReference type="NCBI Taxonomy" id="28115"/>
    <lineage>
        <taxon>Bacteria</taxon>
        <taxon>Pseudomonadati</taxon>
        <taxon>Bacteroidota</taxon>
        <taxon>Bacteroidia</taxon>
        <taxon>Bacteroidales</taxon>
        <taxon>Porphyromonadaceae</taxon>
        <taxon>Porphyromonas</taxon>
    </lineage>
</organism>
<name>A0A0A2EB80_9PORP</name>
<dbReference type="Proteomes" id="UP000030103">
    <property type="component" value="Unassembled WGS sequence"/>
</dbReference>
<comment type="caution">
    <text evidence="2">The sequence shown here is derived from an EMBL/GenBank/DDBJ whole genome shotgun (WGS) entry which is preliminary data.</text>
</comment>
<evidence type="ECO:0000313" key="3">
    <source>
        <dbReference type="Proteomes" id="UP000030103"/>
    </source>
</evidence>
<sequence>MFIRKVCLSLKIEADFLFLYRIQNLIDTNCYTDRENRQYVLPPVGHTARGKHQLAGHQVIELAAGYIGQSRRQQLFWQVPFTRFFTPKRRKKKITEKDFNKQEQNERTHLTHGL</sequence>
<dbReference type="RefSeq" id="WP_036874292.1">
    <property type="nucleotide sequence ID" value="NZ_JRFA01000019.1"/>
</dbReference>
<gene>
    <name evidence="2" type="ORF">HQ47_07045</name>
</gene>
<evidence type="ECO:0000313" key="2">
    <source>
        <dbReference type="EMBL" id="KGN73694.1"/>
    </source>
</evidence>
<dbReference type="AlphaFoldDB" id="A0A0A2EB80"/>
<feature type="region of interest" description="Disordered" evidence="1">
    <location>
        <begin position="92"/>
        <end position="114"/>
    </location>
</feature>